<gene>
    <name evidence="2" type="ORF">SAMN05444000_11867</name>
</gene>
<dbReference type="Proteomes" id="UP000183982">
    <property type="component" value="Unassembled WGS sequence"/>
</dbReference>
<keyword evidence="1" id="KW-0472">Membrane</keyword>
<accession>A0A1M6PJP6</accession>
<evidence type="ECO:0000313" key="3">
    <source>
        <dbReference type="Proteomes" id="UP000183982"/>
    </source>
</evidence>
<keyword evidence="1" id="KW-1133">Transmembrane helix</keyword>
<organism evidence="2 3">
    <name type="scientific">Shimia gijangensis</name>
    <dbReference type="NCBI Taxonomy" id="1470563"/>
    <lineage>
        <taxon>Bacteria</taxon>
        <taxon>Pseudomonadati</taxon>
        <taxon>Pseudomonadota</taxon>
        <taxon>Alphaproteobacteria</taxon>
        <taxon>Rhodobacterales</taxon>
        <taxon>Roseobacteraceae</taxon>
    </lineage>
</organism>
<dbReference type="EMBL" id="FQZQ01000018">
    <property type="protein sequence ID" value="SHK08191.1"/>
    <property type="molecule type" value="Genomic_DNA"/>
</dbReference>
<proteinExistence type="predicted"/>
<dbReference type="InterPro" id="IPR011990">
    <property type="entry name" value="TPR-like_helical_dom_sf"/>
</dbReference>
<dbReference type="AlphaFoldDB" id="A0A1M6PJP6"/>
<dbReference type="STRING" id="1470563.SAMN05444000_11867"/>
<dbReference type="SUPFAM" id="SSF48452">
    <property type="entry name" value="TPR-like"/>
    <property type="match status" value="1"/>
</dbReference>
<keyword evidence="3" id="KW-1185">Reference proteome</keyword>
<sequence>MTRPDKQDLTPLESTYVTPDSSVAMAALREILESPEFTGAGRVQAFLEYVVQESLEGRGDRIRGKTIVEDVYGRSPLKGRDPVAVVRVDAGRLRRRLKKYYEGSGAKTELQISFQSGSYEPRFSLRQETALPTKSQPEVAVTHIEAKRWVSVGLLASLAVAVIAATLFWWQPGFQMGSPGEGFEAEIEAAAPSPDNDTARAVRNALFSNSPARLQASNLANVARSLQFQSLEPKWQDAVLLMFELVIEMDGNYFGGYAGAAESKALIAVTHAPGRDRDRLLQEAEDLASRALELRIDRSWSHSAAALVAQMKRDFKSARQQSERATSLDPSDLHALNIDALISLFGGDFEKATEMAGRAAEIMAPGDNFPNKSIRASAEFHLGNFAEALGLINESILEGDPISPISLGYLIAIHTRLGDANSAEEMLNLLNAAWPGFPIGALFRALYRDPEHADEIIASLREAGWSE</sequence>
<feature type="transmembrane region" description="Helical" evidence="1">
    <location>
        <begin position="149"/>
        <end position="170"/>
    </location>
</feature>
<evidence type="ECO:0000313" key="2">
    <source>
        <dbReference type="EMBL" id="SHK08191.1"/>
    </source>
</evidence>
<keyword evidence="1" id="KW-0812">Transmembrane</keyword>
<reference evidence="3" key="1">
    <citation type="submission" date="2016-11" db="EMBL/GenBank/DDBJ databases">
        <authorList>
            <person name="Varghese N."/>
            <person name="Submissions S."/>
        </authorList>
    </citation>
    <scope>NUCLEOTIDE SEQUENCE [LARGE SCALE GENOMIC DNA]</scope>
    <source>
        <strain evidence="3">DSM 100564</strain>
    </source>
</reference>
<protein>
    <recommendedName>
        <fullName evidence="4">Tetratricopeptide repeat-containing protein</fullName>
    </recommendedName>
</protein>
<evidence type="ECO:0000256" key="1">
    <source>
        <dbReference type="SAM" id="Phobius"/>
    </source>
</evidence>
<dbReference type="Gene3D" id="1.25.40.10">
    <property type="entry name" value="Tetratricopeptide repeat domain"/>
    <property type="match status" value="1"/>
</dbReference>
<name>A0A1M6PJP6_9RHOB</name>
<evidence type="ECO:0008006" key="4">
    <source>
        <dbReference type="Google" id="ProtNLM"/>
    </source>
</evidence>